<comment type="catalytic activity">
    <reaction evidence="10">
        <text>FMN + ATP + H(+) = FAD + diphosphate</text>
        <dbReference type="Rhea" id="RHEA:17237"/>
        <dbReference type="ChEBI" id="CHEBI:15378"/>
        <dbReference type="ChEBI" id="CHEBI:30616"/>
        <dbReference type="ChEBI" id="CHEBI:33019"/>
        <dbReference type="ChEBI" id="CHEBI:57692"/>
        <dbReference type="ChEBI" id="CHEBI:58210"/>
        <dbReference type="EC" id="2.7.7.2"/>
    </reaction>
</comment>
<dbReference type="PANTHER" id="PTHR22749">
    <property type="entry name" value="RIBOFLAVIN KINASE/FMN ADENYLYLTRANSFERASE"/>
    <property type="match status" value="1"/>
</dbReference>
<dbReference type="InterPro" id="IPR002606">
    <property type="entry name" value="Riboflavin_kinase_bac"/>
</dbReference>
<dbReference type="GO" id="GO:0008531">
    <property type="term" value="F:riboflavin kinase activity"/>
    <property type="evidence" value="ECO:0007669"/>
    <property type="project" value="UniProtKB-EC"/>
</dbReference>
<evidence type="ECO:0000313" key="12">
    <source>
        <dbReference type="EMBL" id="QXM06100.1"/>
    </source>
</evidence>
<keyword evidence="6 10" id="KW-0418">Kinase</keyword>
<keyword evidence="4 10" id="KW-0548">Nucleotidyltransferase</keyword>
<dbReference type="InterPro" id="IPR015865">
    <property type="entry name" value="Riboflavin_kinase_bac/euk"/>
</dbReference>
<protein>
    <recommendedName>
        <fullName evidence="10">Riboflavin biosynthesis protein</fullName>
    </recommendedName>
    <domain>
        <recommendedName>
            <fullName evidence="10">Riboflavin kinase</fullName>
            <ecNumber evidence="10">2.7.1.26</ecNumber>
        </recommendedName>
        <alternativeName>
            <fullName evidence="10">Flavokinase</fullName>
        </alternativeName>
    </domain>
    <domain>
        <recommendedName>
            <fullName evidence="10">FMN adenylyltransferase</fullName>
            <ecNumber evidence="10">2.7.7.2</ecNumber>
        </recommendedName>
        <alternativeName>
            <fullName evidence="10">FAD pyrophosphorylase</fullName>
        </alternativeName>
        <alternativeName>
            <fullName evidence="10">FAD synthase</fullName>
        </alternativeName>
    </domain>
</protein>
<evidence type="ECO:0000256" key="5">
    <source>
        <dbReference type="ARBA" id="ARBA00022741"/>
    </source>
</evidence>
<dbReference type="InterPro" id="IPR023468">
    <property type="entry name" value="Riboflavin_kinase"/>
</dbReference>
<evidence type="ECO:0000256" key="6">
    <source>
        <dbReference type="ARBA" id="ARBA00022777"/>
    </source>
</evidence>
<dbReference type="PIRSF" id="PIRSF004491">
    <property type="entry name" value="FAD_Synth"/>
    <property type="match status" value="1"/>
</dbReference>
<dbReference type="EMBL" id="CP078093">
    <property type="protein sequence ID" value="QXM06100.1"/>
    <property type="molecule type" value="Genomic_DNA"/>
</dbReference>
<dbReference type="Pfam" id="PF01687">
    <property type="entry name" value="Flavokinase"/>
    <property type="match status" value="1"/>
</dbReference>
<dbReference type="NCBIfam" id="NF004162">
    <property type="entry name" value="PRK05627.1-5"/>
    <property type="match status" value="1"/>
</dbReference>
<evidence type="ECO:0000313" key="13">
    <source>
        <dbReference type="Proteomes" id="UP000886818"/>
    </source>
</evidence>
<evidence type="ECO:0000256" key="3">
    <source>
        <dbReference type="ARBA" id="ARBA00022679"/>
    </source>
</evidence>
<evidence type="ECO:0000256" key="1">
    <source>
        <dbReference type="ARBA" id="ARBA00022630"/>
    </source>
</evidence>
<comment type="pathway">
    <text evidence="10">Cofactor biosynthesis; FAD biosynthesis; FAD from FMN: step 1/1.</text>
</comment>
<evidence type="ECO:0000256" key="10">
    <source>
        <dbReference type="PIRNR" id="PIRNR004491"/>
    </source>
</evidence>
<evidence type="ECO:0000256" key="7">
    <source>
        <dbReference type="ARBA" id="ARBA00022827"/>
    </source>
</evidence>
<evidence type="ECO:0000256" key="9">
    <source>
        <dbReference type="ARBA" id="ARBA00023268"/>
    </source>
</evidence>
<dbReference type="Pfam" id="PF06574">
    <property type="entry name" value="FAD_syn"/>
    <property type="match status" value="1"/>
</dbReference>
<keyword evidence="13" id="KW-1185">Reference proteome</keyword>
<evidence type="ECO:0000259" key="11">
    <source>
        <dbReference type="SMART" id="SM00904"/>
    </source>
</evidence>
<reference evidence="12" key="1">
    <citation type="submission" date="2021-07" db="EMBL/GenBank/DDBJ databases">
        <title>Complete genome sequence of Crassaminicella sp. 143-21, isolated from a deep-sea hydrothermal vent.</title>
        <authorList>
            <person name="Li X."/>
        </authorList>
    </citation>
    <scope>NUCLEOTIDE SEQUENCE</scope>
    <source>
        <strain evidence="12">143-21</strain>
    </source>
</reference>
<keyword evidence="8 10" id="KW-0067">ATP-binding</keyword>
<dbReference type="InterPro" id="IPR015864">
    <property type="entry name" value="FAD_synthase"/>
</dbReference>
<evidence type="ECO:0000256" key="8">
    <source>
        <dbReference type="ARBA" id="ARBA00022840"/>
    </source>
</evidence>
<organism evidence="12 13">
    <name type="scientific">Crassaminicella indica</name>
    <dbReference type="NCBI Taxonomy" id="2855394"/>
    <lineage>
        <taxon>Bacteria</taxon>
        <taxon>Bacillati</taxon>
        <taxon>Bacillota</taxon>
        <taxon>Clostridia</taxon>
        <taxon>Eubacteriales</taxon>
        <taxon>Clostridiaceae</taxon>
        <taxon>Crassaminicella</taxon>
    </lineage>
</organism>
<evidence type="ECO:0000256" key="4">
    <source>
        <dbReference type="ARBA" id="ARBA00022695"/>
    </source>
</evidence>
<proteinExistence type="inferred from homology"/>
<keyword evidence="7 10" id="KW-0274">FAD</keyword>
<accession>A0ABX8REE9</accession>
<keyword evidence="2 10" id="KW-0288">FMN</keyword>
<dbReference type="PANTHER" id="PTHR22749:SF6">
    <property type="entry name" value="RIBOFLAVIN KINASE"/>
    <property type="match status" value="1"/>
</dbReference>
<keyword evidence="9" id="KW-0511">Multifunctional enzyme</keyword>
<dbReference type="CDD" id="cd02064">
    <property type="entry name" value="FAD_synthetase_N"/>
    <property type="match status" value="1"/>
</dbReference>
<comment type="similarity">
    <text evidence="10">Belongs to the ribF family.</text>
</comment>
<dbReference type="NCBIfam" id="TIGR00083">
    <property type="entry name" value="ribF"/>
    <property type="match status" value="1"/>
</dbReference>
<keyword evidence="3 10" id="KW-0808">Transferase</keyword>
<comment type="pathway">
    <text evidence="10">Cofactor biosynthesis; FMN biosynthesis; FMN from riboflavin (ATP route): step 1/1.</text>
</comment>
<dbReference type="Proteomes" id="UP000886818">
    <property type="component" value="Chromosome"/>
</dbReference>
<sequence>MEIITSLKNIEINCNTGVALGSFDGVHIGHQTLIINLVETCKNKGLKSVVYTFKNHPRNLTSKNGAPQRIISLEKKFELLKYLGVDYIVCIDFDDYQRNLSPEKFVKEILKDKLKMSYGIVGFNYRFGYKAHGDTELLKTLSHKYDYELLVVKAIKIQDEVVSSTKIREFIKAGNIPKVNLFLGRAYSISGKVVHGNGFGKEFGFPTANIDVSKGFALPNSGVYFTKCIIDDKLYNSVTNVGYKPTIGSDTISIEPHILNFTGNLYDKEIEVIFYQKLRDEVKFERIQDLIDQINKDVNSAKKFFKM</sequence>
<dbReference type="GO" id="GO:0003919">
    <property type="term" value="F:FMN adenylyltransferase activity"/>
    <property type="evidence" value="ECO:0007669"/>
    <property type="project" value="UniProtKB-EC"/>
</dbReference>
<keyword evidence="1 10" id="KW-0285">Flavoprotein</keyword>
<dbReference type="EC" id="2.7.1.26" evidence="10"/>
<gene>
    <name evidence="12" type="ORF">KVH43_12220</name>
</gene>
<keyword evidence="5 10" id="KW-0547">Nucleotide-binding</keyword>
<dbReference type="SMART" id="SM00904">
    <property type="entry name" value="Flavokinase"/>
    <property type="match status" value="1"/>
</dbReference>
<evidence type="ECO:0000256" key="2">
    <source>
        <dbReference type="ARBA" id="ARBA00022643"/>
    </source>
</evidence>
<name>A0ABX8REE9_9CLOT</name>
<dbReference type="RefSeq" id="WP_218282797.1">
    <property type="nucleotide sequence ID" value="NZ_CP078093.1"/>
</dbReference>
<dbReference type="EC" id="2.7.7.2" evidence="10"/>
<feature type="domain" description="Riboflavin kinase" evidence="11">
    <location>
        <begin position="182"/>
        <end position="306"/>
    </location>
</feature>
<comment type="catalytic activity">
    <reaction evidence="10">
        <text>riboflavin + ATP = FMN + ADP + H(+)</text>
        <dbReference type="Rhea" id="RHEA:14357"/>
        <dbReference type="ChEBI" id="CHEBI:15378"/>
        <dbReference type="ChEBI" id="CHEBI:30616"/>
        <dbReference type="ChEBI" id="CHEBI:57986"/>
        <dbReference type="ChEBI" id="CHEBI:58210"/>
        <dbReference type="ChEBI" id="CHEBI:456216"/>
        <dbReference type="EC" id="2.7.1.26"/>
    </reaction>
</comment>